<dbReference type="eggNOG" id="COG0845">
    <property type="taxonomic scope" value="Bacteria"/>
</dbReference>
<gene>
    <name evidence="4" type="ordered locus">swp_0578</name>
</gene>
<evidence type="ECO:0000313" key="5">
    <source>
        <dbReference type="Proteomes" id="UP000000753"/>
    </source>
</evidence>
<dbReference type="HOGENOM" id="CLU_018816_1_0_6"/>
<dbReference type="EMBL" id="CP000472">
    <property type="protein sequence ID" value="ACJ27402.1"/>
    <property type="molecule type" value="Genomic_DNA"/>
</dbReference>
<organism evidence="4 5">
    <name type="scientific">Shewanella piezotolerans (strain WP3 / JCM 13877)</name>
    <dbReference type="NCBI Taxonomy" id="225849"/>
    <lineage>
        <taxon>Bacteria</taxon>
        <taxon>Pseudomonadati</taxon>
        <taxon>Pseudomonadota</taxon>
        <taxon>Gammaproteobacteria</taxon>
        <taxon>Alteromonadales</taxon>
        <taxon>Shewanellaceae</taxon>
        <taxon>Shewanella</taxon>
    </lineage>
</organism>
<dbReference type="Gene3D" id="2.40.420.20">
    <property type="match status" value="1"/>
</dbReference>
<comment type="similarity">
    <text evidence="1">Belongs to the membrane fusion protein (MFP) (TC 8.A.1) family.</text>
</comment>
<dbReference type="Gene3D" id="2.40.50.100">
    <property type="match status" value="1"/>
</dbReference>
<keyword evidence="5" id="KW-1185">Reference proteome</keyword>
<proteinExistence type="inferred from homology"/>
<dbReference type="NCBIfam" id="TIGR01730">
    <property type="entry name" value="RND_mfp"/>
    <property type="match status" value="1"/>
</dbReference>
<dbReference type="Pfam" id="PF25967">
    <property type="entry name" value="RND-MFP_C"/>
    <property type="match status" value="1"/>
</dbReference>
<dbReference type="Gene3D" id="2.40.30.170">
    <property type="match status" value="1"/>
</dbReference>
<dbReference type="STRING" id="225849.swp_0578"/>
<sequence>MSHLYGIQFMKHLPTTLSFIVLTSVLAGCSAESIETPAPTVRPVKLLEVTDVNAGSIRVFPAKVAATRQADLAFRLSGHLVEFAFFEGQHVKKGTVLARLDSRDARNTLLNREADYELAAADFKRKGELLRRELISQAEYDTAQAQLKSSQANLASAQDQLSYTELKAPFDGTIAKISIDNYQMVQANQSILVLQKDRNIDVVIQVPESLASNIARFNPNAVTQPTVRFTTNPELSFPVKLKEHATQVTPGTQSYEVVFTLPQPTDINILPGMSAELTMDVSNSRLSDITSVLPASAITKRDTDGQNIIWTFDADSGKVHSQVVTLGKVTTNGIEVTQGVNVGDKVVVAGVQYLVEELQVKPLRWQRGV</sequence>
<dbReference type="AlphaFoldDB" id="B8CIC6"/>
<dbReference type="InterPro" id="IPR058647">
    <property type="entry name" value="BSH_CzcB-like"/>
</dbReference>
<dbReference type="SUPFAM" id="SSF111369">
    <property type="entry name" value="HlyD-like secretion proteins"/>
    <property type="match status" value="1"/>
</dbReference>
<evidence type="ECO:0000259" key="3">
    <source>
        <dbReference type="Pfam" id="PF25973"/>
    </source>
</evidence>
<dbReference type="KEGG" id="swp:swp_0578"/>
<dbReference type="GO" id="GO:0015562">
    <property type="term" value="F:efflux transmembrane transporter activity"/>
    <property type="evidence" value="ECO:0007669"/>
    <property type="project" value="TreeGrafter"/>
</dbReference>
<dbReference type="InterPro" id="IPR006143">
    <property type="entry name" value="RND_pump_MFP"/>
</dbReference>
<dbReference type="Pfam" id="PF25973">
    <property type="entry name" value="BSH_CzcB"/>
    <property type="match status" value="1"/>
</dbReference>
<dbReference type="Proteomes" id="UP000000753">
    <property type="component" value="Chromosome"/>
</dbReference>
<dbReference type="PANTHER" id="PTHR30469">
    <property type="entry name" value="MULTIDRUG RESISTANCE PROTEIN MDTA"/>
    <property type="match status" value="1"/>
</dbReference>
<dbReference type="PANTHER" id="PTHR30469:SF20">
    <property type="entry name" value="EFFLUX RND TRANSPORTER PERIPLASMIC ADAPTOR SUBUNIT"/>
    <property type="match status" value="1"/>
</dbReference>
<feature type="domain" description="CzcB-like barrel-sandwich hybrid" evidence="3">
    <location>
        <begin position="70"/>
        <end position="194"/>
    </location>
</feature>
<feature type="domain" description="Multidrug resistance protein MdtA-like C-terminal permuted SH3" evidence="2">
    <location>
        <begin position="292"/>
        <end position="353"/>
    </location>
</feature>
<evidence type="ECO:0000256" key="1">
    <source>
        <dbReference type="ARBA" id="ARBA00009477"/>
    </source>
</evidence>
<accession>B8CIC6</accession>
<dbReference type="Gene3D" id="1.10.287.470">
    <property type="entry name" value="Helix hairpin bin"/>
    <property type="match status" value="1"/>
</dbReference>
<name>B8CIC6_SHEPW</name>
<protein>
    <submittedName>
        <fullName evidence="4">HlyD family secretion protein</fullName>
    </submittedName>
</protein>
<evidence type="ECO:0000313" key="4">
    <source>
        <dbReference type="EMBL" id="ACJ27402.1"/>
    </source>
</evidence>
<dbReference type="GO" id="GO:1990281">
    <property type="term" value="C:efflux pump complex"/>
    <property type="evidence" value="ECO:0007669"/>
    <property type="project" value="TreeGrafter"/>
</dbReference>
<evidence type="ECO:0000259" key="2">
    <source>
        <dbReference type="Pfam" id="PF25967"/>
    </source>
</evidence>
<reference evidence="4 5" key="1">
    <citation type="journal article" date="2008" name="PLoS ONE">
        <title>Environmental adaptation: genomic analysis of the piezotolerant and psychrotolerant deep-sea iron reducing bacterium Shewanella piezotolerans WP3.</title>
        <authorList>
            <person name="Wang F."/>
            <person name="Wang J."/>
            <person name="Jian H."/>
            <person name="Zhang B."/>
            <person name="Li S."/>
            <person name="Wang F."/>
            <person name="Zeng X."/>
            <person name="Gao L."/>
            <person name="Bartlett D.H."/>
            <person name="Yu J."/>
            <person name="Hu S."/>
            <person name="Xiao X."/>
        </authorList>
    </citation>
    <scope>NUCLEOTIDE SEQUENCE [LARGE SCALE GENOMIC DNA]</scope>
    <source>
        <strain evidence="5">WP3 / JCM 13877</strain>
    </source>
</reference>
<dbReference type="InterPro" id="IPR058627">
    <property type="entry name" value="MdtA-like_C"/>
</dbReference>